<dbReference type="SUPFAM" id="SSF52218">
    <property type="entry name" value="Flavoproteins"/>
    <property type="match status" value="1"/>
</dbReference>
<protein>
    <recommendedName>
        <fullName evidence="1">Flavodoxin domain-containing protein</fullName>
    </recommendedName>
</protein>
<gene>
    <name evidence="2" type="ORF">FC75_GL001525</name>
</gene>
<dbReference type="InterPro" id="IPR026816">
    <property type="entry name" value="Flavodoxin_dom"/>
</dbReference>
<dbReference type="Proteomes" id="UP000050865">
    <property type="component" value="Unassembled WGS sequence"/>
</dbReference>
<reference evidence="2 3" key="1">
    <citation type="journal article" date="2015" name="Genome Announc.">
        <title>Expanding the biotechnology potential of lactobacilli through comparative genomics of 213 strains and associated genera.</title>
        <authorList>
            <person name="Sun Z."/>
            <person name="Harris H.M."/>
            <person name="McCann A."/>
            <person name="Guo C."/>
            <person name="Argimon S."/>
            <person name="Zhang W."/>
            <person name="Yang X."/>
            <person name="Jeffery I.B."/>
            <person name="Cooney J.C."/>
            <person name="Kagawa T.F."/>
            <person name="Liu W."/>
            <person name="Song Y."/>
            <person name="Salvetti E."/>
            <person name="Wrobel A."/>
            <person name="Rasinkangas P."/>
            <person name="Parkhill J."/>
            <person name="Rea M.C."/>
            <person name="O'Sullivan O."/>
            <person name="Ritari J."/>
            <person name="Douillard F.P."/>
            <person name="Paul Ross R."/>
            <person name="Yang R."/>
            <person name="Briner A.E."/>
            <person name="Felis G.E."/>
            <person name="de Vos W.M."/>
            <person name="Barrangou R."/>
            <person name="Klaenhammer T.R."/>
            <person name="Caufield P.W."/>
            <person name="Cui Y."/>
            <person name="Zhang H."/>
            <person name="O'Toole P.W."/>
        </authorList>
    </citation>
    <scope>NUCLEOTIDE SEQUENCE [LARGE SCALE GENOMIC DNA]</scope>
    <source>
        <strain evidence="2 3">DSM 22697</strain>
    </source>
</reference>
<evidence type="ECO:0000313" key="2">
    <source>
        <dbReference type="EMBL" id="KRN23325.1"/>
    </source>
</evidence>
<dbReference type="EMBL" id="AYZJ01000028">
    <property type="protein sequence ID" value="KRN23325.1"/>
    <property type="molecule type" value="Genomic_DNA"/>
</dbReference>
<dbReference type="Pfam" id="PF12724">
    <property type="entry name" value="Flavodoxin_5"/>
    <property type="match status" value="1"/>
</dbReference>
<evidence type="ECO:0000313" key="3">
    <source>
        <dbReference type="Proteomes" id="UP000050865"/>
    </source>
</evidence>
<dbReference type="STRING" id="1423730.FC75_GL001525"/>
<dbReference type="RefSeq" id="WP_054662211.1">
    <property type="nucleotide sequence ID" value="NZ_AYZJ01000028.1"/>
</dbReference>
<proteinExistence type="predicted"/>
<dbReference type="Gene3D" id="3.40.50.360">
    <property type="match status" value="1"/>
</dbReference>
<accession>A0A0R2FFH6</accession>
<dbReference type="OrthoDB" id="1739094at2"/>
<feature type="domain" description="Flavodoxin" evidence="1">
    <location>
        <begin position="5"/>
        <end position="78"/>
    </location>
</feature>
<dbReference type="PATRIC" id="fig|1423730.4.peg.1599"/>
<comment type="caution">
    <text evidence="2">The sequence shown here is derived from an EMBL/GenBank/DDBJ whole genome shotgun (WGS) entry which is preliminary data.</text>
</comment>
<keyword evidence="3" id="KW-1185">Reference proteome</keyword>
<evidence type="ECO:0000259" key="1">
    <source>
        <dbReference type="Pfam" id="PF12724"/>
    </source>
</evidence>
<name>A0A0R2FFH6_9LACO</name>
<dbReference type="AlphaFoldDB" id="A0A0R2FFH6"/>
<organism evidence="2 3">
    <name type="scientific">Lacticaseibacillus camelliae DSM 22697 = JCM 13995</name>
    <dbReference type="NCBI Taxonomy" id="1423730"/>
    <lineage>
        <taxon>Bacteria</taxon>
        <taxon>Bacillati</taxon>
        <taxon>Bacillota</taxon>
        <taxon>Bacilli</taxon>
        <taxon>Lactobacillales</taxon>
        <taxon>Lactobacillaceae</taxon>
        <taxon>Lacticaseibacillus</taxon>
    </lineage>
</organism>
<dbReference type="InterPro" id="IPR029039">
    <property type="entry name" value="Flavoprotein-like_sf"/>
</dbReference>
<sequence length="134" mass="14569">MSIAVRYFSKTGNTQKVADELAQHLNVEAQTVDTPLPEHVDQLFLGGAIHMGSIDKELKAFVAKLDPAQVGTVTMFGTSGGVMSIGHGLEKELKAQHLNVSQHRLFLHGMMPSKKALSDDEKEKIAAFAQQSLK</sequence>